<evidence type="ECO:0000313" key="3">
    <source>
        <dbReference type="Proteomes" id="UP001610063"/>
    </source>
</evidence>
<feature type="transmembrane region" description="Helical" evidence="1">
    <location>
        <begin position="96"/>
        <end position="114"/>
    </location>
</feature>
<dbReference type="RefSeq" id="WP_395417004.1">
    <property type="nucleotide sequence ID" value="NZ_JBIPKE010000015.1"/>
</dbReference>
<keyword evidence="1" id="KW-0472">Membrane</keyword>
<evidence type="ECO:0000313" key="2">
    <source>
        <dbReference type="EMBL" id="MFH6983441.1"/>
    </source>
</evidence>
<feature type="transmembrane region" description="Helical" evidence="1">
    <location>
        <begin position="270"/>
        <end position="289"/>
    </location>
</feature>
<dbReference type="Proteomes" id="UP001610063">
    <property type="component" value="Unassembled WGS sequence"/>
</dbReference>
<comment type="caution">
    <text evidence="2">The sequence shown here is derived from an EMBL/GenBank/DDBJ whole genome shotgun (WGS) entry which is preliminary data.</text>
</comment>
<reference evidence="2 3" key="1">
    <citation type="journal article" date="2013" name="Int. J. Syst. Evol. Microbiol.">
        <title>Marinoscillum luteum sp. nov., isolated from marine sediment.</title>
        <authorList>
            <person name="Cha I.T."/>
            <person name="Park S.J."/>
            <person name="Kim S.J."/>
            <person name="Kim J.G."/>
            <person name="Jung M.Y."/>
            <person name="Shin K.S."/>
            <person name="Kwon K.K."/>
            <person name="Yang S.H."/>
            <person name="Seo Y.S."/>
            <person name="Rhee S.K."/>
        </authorList>
    </citation>
    <scope>NUCLEOTIDE SEQUENCE [LARGE SCALE GENOMIC DNA]</scope>
    <source>
        <strain evidence="2 3">KCTC 23939</strain>
    </source>
</reference>
<dbReference type="InterPro" id="IPR025519">
    <property type="entry name" value="DUF4407"/>
</dbReference>
<evidence type="ECO:0000256" key="1">
    <source>
        <dbReference type="SAM" id="Phobius"/>
    </source>
</evidence>
<keyword evidence="1" id="KW-0812">Transmembrane</keyword>
<keyword evidence="3" id="KW-1185">Reference proteome</keyword>
<sequence>MNRLKVFFWLCAGANREILSNCPSESSKYVGIGATIFFTGIFAALAGGYALFTVFDSYWLAAGFGILWGLMIFNLDRFIVSSMRKNGQPQQEWLQVLPRLVLALVISIVIAKPLELKIFEKEVNSEITSMMQEDLALKELTVKERFSATRARLSAEVQSLKDEILAKTASRNELRQIAREEADGTGGTQQRNAGPIYQIKKADADRVDAELQALIATNTPQIAEKEQAITELNTREQAELSATEAGQLTGLASRIEALDRLTTKSSAINVANWFVMLLFLVVETAPIFVKLISQRGPYDYVLKTEEYGFEAFHYEDLAKVNATIKNRSSKLTREEAEYVNSRLQLGLDRS</sequence>
<dbReference type="EMBL" id="JBIPKE010000015">
    <property type="protein sequence ID" value="MFH6983441.1"/>
    <property type="molecule type" value="Genomic_DNA"/>
</dbReference>
<proteinExistence type="predicted"/>
<organism evidence="2 3">
    <name type="scientific">Marinoscillum luteum</name>
    <dbReference type="NCBI Taxonomy" id="861051"/>
    <lineage>
        <taxon>Bacteria</taxon>
        <taxon>Pseudomonadati</taxon>
        <taxon>Bacteroidota</taxon>
        <taxon>Cytophagia</taxon>
        <taxon>Cytophagales</taxon>
        <taxon>Reichenbachiellaceae</taxon>
        <taxon>Marinoscillum</taxon>
    </lineage>
</organism>
<dbReference type="Pfam" id="PF14362">
    <property type="entry name" value="DUF4407"/>
    <property type="match status" value="1"/>
</dbReference>
<feature type="transmembrane region" description="Helical" evidence="1">
    <location>
        <begin position="29"/>
        <end position="52"/>
    </location>
</feature>
<feature type="transmembrane region" description="Helical" evidence="1">
    <location>
        <begin position="58"/>
        <end position="75"/>
    </location>
</feature>
<protein>
    <submittedName>
        <fullName evidence="2">DUF4407 domain-containing protein</fullName>
    </submittedName>
</protein>
<name>A0ABW7N781_9BACT</name>
<gene>
    <name evidence="2" type="ORF">ACHKAR_08335</name>
</gene>
<accession>A0ABW7N781</accession>
<keyword evidence="1" id="KW-1133">Transmembrane helix</keyword>